<dbReference type="Pfam" id="PF08241">
    <property type="entry name" value="Methyltransf_11"/>
    <property type="match status" value="1"/>
</dbReference>
<evidence type="ECO:0000256" key="2">
    <source>
        <dbReference type="PROSITE-ProRule" id="PRU01015"/>
    </source>
</evidence>
<dbReference type="EMBL" id="CAJNNV010016989">
    <property type="protein sequence ID" value="CAE8604825.1"/>
    <property type="molecule type" value="Genomic_DNA"/>
</dbReference>
<dbReference type="SUPFAM" id="SSF53335">
    <property type="entry name" value="S-adenosyl-L-methionine-dependent methyltransferases"/>
    <property type="match status" value="1"/>
</dbReference>
<keyword evidence="2" id="KW-0489">Methyltransferase</keyword>
<sequence>MDDDDGADLGLAGLSPEFQAMLGGMAGHTAHFATILDRRSQMSKEAEKKKDDEVYLESYAELGIHEEMLKDVPRVEAYSKAIEHYGREWAKLGDVSAIDVGSGTGLLAVLCARAGACKVHAVEASRLAHFLQQIVEANVPSGAVQVHECLAEDFTLPEGEAVDVIISEWMGYFLLFENMLPSVLSVRDRFLKSGGVMLPSRARLLAAPLEDGIEGRLLEFSPRHRHVYARALGDCDCL</sequence>
<keyword evidence="1 2" id="KW-0949">S-adenosyl-L-methionine</keyword>
<dbReference type="OrthoDB" id="7848332at2759"/>
<evidence type="ECO:0000313" key="5">
    <source>
        <dbReference type="Proteomes" id="UP000654075"/>
    </source>
</evidence>
<name>A0A813F0R5_POLGL</name>
<dbReference type="GO" id="GO:0042054">
    <property type="term" value="F:histone methyltransferase activity"/>
    <property type="evidence" value="ECO:0007669"/>
    <property type="project" value="TreeGrafter"/>
</dbReference>
<dbReference type="InterPro" id="IPR013216">
    <property type="entry name" value="Methyltransf_11"/>
</dbReference>
<dbReference type="InterPro" id="IPR029063">
    <property type="entry name" value="SAM-dependent_MTases_sf"/>
</dbReference>
<organism evidence="4 5">
    <name type="scientific">Polarella glacialis</name>
    <name type="common">Dinoflagellate</name>
    <dbReference type="NCBI Taxonomy" id="89957"/>
    <lineage>
        <taxon>Eukaryota</taxon>
        <taxon>Sar</taxon>
        <taxon>Alveolata</taxon>
        <taxon>Dinophyceae</taxon>
        <taxon>Suessiales</taxon>
        <taxon>Suessiaceae</taxon>
        <taxon>Polarella</taxon>
    </lineage>
</organism>
<dbReference type="GO" id="GO:0016274">
    <property type="term" value="F:protein-arginine N-methyltransferase activity"/>
    <property type="evidence" value="ECO:0007669"/>
    <property type="project" value="InterPro"/>
</dbReference>
<dbReference type="PANTHER" id="PTHR11006">
    <property type="entry name" value="PROTEIN ARGININE N-METHYLTRANSFERASE"/>
    <property type="match status" value="1"/>
</dbReference>
<proteinExistence type="predicted"/>
<accession>A0A813F0R5</accession>
<dbReference type="CDD" id="cd02440">
    <property type="entry name" value="AdoMet_MTases"/>
    <property type="match status" value="1"/>
</dbReference>
<reference evidence="4" key="1">
    <citation type="submission" date="2021-02" db="EMBL/GenBank/DDBJ databases">
        <authorList>
            <person name="Dougan E. K."/>
            <person name="Rhodes N."/>
            <person name="Thang M."/>
            <person name="Chan C."/>
        </authorList>
    </citation>
    <scope>NUCLEOTIDE SEQUENCE</scope>
</reference>
<dbReference type="Proteomes" id="UP000654075">
    <property type="component" value="Unassembled WGS sequence"/>
</dbReference>
<dbReference type="Gene3D" id="3.40.50.150">
    <property type="entry name" value="Vaccinia Virus protein VP39"/>
    <property type="match status" value="1"/>
</dbReference>
<dbReference type="GO" id="GO:0032259">
    <property type="term" value="P:methylation"/>
    <property type="evidence" value="ECO:0007669"/>
    <property type="project" value="UniProtKB-KW"/>
</dbReference>
<gene>
    <name evidence="4" type="ORF">PGLA1383_LOCUS22971</name>
</gene>
<evidence type="ECO:0000259" key="3">
    <source>
        <dbReference type="Pfam" id="PF08241"/>
    </source>
</evidence>
<evidence type="ECO:0000256" key="1">
    <source>
        <dbReference type="ARBA" id="ARBA00022691"/>
    </source>
</evidence>
<protein>
    <recommendedName>
        <fullName evidence="3">Methyltransferase type 11 domain-containing protein</fullName>
    </recommendedName>
</protein>
<keyword evidence="2" id="KW-0808">Transferase</keyword>
<dbReference type="PROSITE" id="PS51678">
    <property type="entry name" value="SAM_MT_PRMT"/>
    <property type="match status" value="1"/>
</dbReference>
<feature type="domain" description="Methyltransferase type 11" evidence="3">
    <location>
        <begin position="98"/>
        <end position="197"/>
    </location>
</feature>
<evidence type="ECO:0000313" key="4">
    <source>
        <dbReference type="EMBL" id="CAE8604825.1"/>
    </source>
</evidence>
<dbReference type="PANTHER" id="PTHR11006:SF4">
    <property type="entry name" value="PROTEIN ARGININE N-METHYLTRANSFERASE 7"/>
    <property type="match status" value="1"/>
</dbReference>
<dbReference type="AlphaFoldDB" id="A0A813F0R5"/>
<dbReference type="OMA" id="DESINFW"/>
<keyword evidence="5" id="KW-1185">Reference proteome</keyword>
<dbReference type="InterPro" id="IPR025799">
    <property type="entry name" value="Arg_MeTrfase"/>
</dbReference>
<comment type="caution">
    <text evidence="4">The sequence shown here is derived from an EMBL/GenBank/DDBJ whole genome shotgun (WGS) entry which is preliminary data.</text>
</comment>